<name>A0A803NMP8_CANSA</name>
<proteinExistence type="predicted"/>
<dbReference type="Proteomes" id="UP000596661">
    <property type="component" value="Chromosome 1"/>
</dbReference>
<evidence type="ECO:0000313" key="2">
    <source>
        <dbReference type="Proteomes" id="UP000596661"/>
    </source>
</evidence>
<dbReference type="EnsemblPlants" id="evm.model.01.2800">
    <property type="protein sequence ID" value="cds.evm.model.01.2800"/>
    <property type="gene ID" value="evm.TU.01.2800"/>
</dbReference>
<dbReference type="AlphaFoldDB" id="A0A803NMP8"/>
<reference evidence="1" key="1">
    <citation type="submission" date="2018-11" db="EMBL/GenBank/DDBJ databases">
        <authorList>
            <person name="Grassa J C."/>
        </authorList>
    </citation>
    <scope>NUCLEOTIDE SEQUENCE [LARGE SCALE GENOMIC DNA]</scope>
</reference>
<reference evidence="1" key="2">
    <citation type="submission" date="2021-03" db="UniProtKB">
        <authorList>
            <consortium name="EnsemblPlants"/>
        </authorList>
    </citation>
    <scope>IDENTIFICATION</scope>
</reference>
<sequence>MMVQLTRFFAGEKETTETITASNEIYPLAFLRDGSPCSALPKVTPALKHSLQMAPKKYQQMKVMPEKIKSLGQMLAMVRMKSLTLSTQEVSYEKKTAERKRITDQIPKPFLNRPNPLTHYPYSAHITKIPNLINQAYGPALWDPVVGSEIQSLLTSCWRQQADAVVVGAQVLSIASHVWDPGWTPNINFSSSGILVFLLRHQRLKKHEGISRQPTRKQGRRDFVRVAGAQVSRSAFGYDEEGKTPTARWLFDRGRKACSQEFLPWPSLHNNFWVTRYIKWNRTNLTTNFIFLIGFGKLVDDKGGCLFMGTVRQMGHKEITTEYECGLDYCYIFFSSKMVTQHICGIEPIIDNFLFSFWLYDDNGDLPATENIETNHPACNFKHWCDGYYPFSDDV</sequence>
<keyword evidence="2" id="KW-1185">Reference proteome</keyword>
<dbReference type="Gramene" id="evm.model.01.2800">
    <property type="protein sequence ID" value="cds.evm.model.01.2800"/>
    <property type="gene ID" value="evm.TU.01.2800"/>
</dbReference>
<dbReference type="EMBL" id="UZAU01000081">
    <property type="status" value="NOT_ANNOTATED_CDS"/>
    <property type="molecule type" value="Genomic_DNA"/>
</dbReference>
<evidence type="ECO:0000313" key="1">
    <source>
        <dbReference type="EnsemblPlants" id="cds.evm.model.01.2800"/>
    </source>
</evidence>
<accession>A0A803NMP8</accession>
<organism evidence="1 2">
    <name type="scientific">Cannabis sativa</name>
    <name type="common">Hemp</name>
    <name type="synonym">Marijuana</name>
    <dbReference type="NCBI Taxonomy" id="3483"/>
    <lineage>
        <taxon>Eukaryota</taxon>
        <taxon>Viridiplantae</taxon>
        <taxon>Streptophyta</taxon>
        <taxon>Embryophyta</taxon>
        <taxon>Tracheophyta</taxon>
        <taxon>Spermatophyta</taxon>
        <taxon>Magnoliopsida</taxon>
        <taxon>eudicotyledons</taxon>
        <taxon>Gunneridae</taxon>
        <taxon>Pentapetalae</taxon>
        <taxon>rosids</taxon>
        <taxon>fabids</taxon>
        <taxon>Rosales</taxon>
        <taxon>Cannabaceae</taxon>
        <taxon>Cannabis</taxon>
    </lineage>
</organism>
<protein>
    <submittedName>
        <fullName evidence="1">Uncharacterized protein</fullName>
    </submittedName>
</protein>